<keyword evidence="1" id="KW-1133">Transmembrane helix</keyword>
<dbReference type="AlphaFoldDB" id="V2WAB4"/>
<dbReference type="EMBL" id="AWSO01001462">
    <property type="protein sequence ID" value="ESK83733.1"/>
    <property type="molecule type" value="Genomic_DNA"/>
</dbReference>
<keyword evidence="3" id="KW-1185">Reference proteome</keyword>
<evidence type="ECO:0000256" key="1">
    <source>
        <dbReference type="SAM" id="Phobius"/>
    </source>
</evidence>
<reference evidence="2 3" key="1">
    <citation type="journal article" date="2014" name="BMC Genomics">
        <title>Genome and secretome analysis of the hemibiotrophic fungal pathogen, Moniliophthora roreri, which causes frosty pod rot disease of cacao: mechanisms of the biotrophic and necrotrophic phases.</title>
        <authorList>
            <person name="Meinhardt L.W."/>
            <person name="Costa G.G.L."/>
            <person name="Thomazella D.P.T."/>
            <person name="Teixeira P.J.P.L."/>
            <person name="Carazzolle M.F."/>
            <person name="Schuster S.C."/>
            <person name="Carlson J.E."/>
            <person name="Guiltinan M.J."/>
            <person name="Mieczkowski P."/>
            <person name="Farmer A."/>
            <person name="Ramaraj T."/>
            <person name="Crozier J."/>
            <person name="Davis R.E."/>
            <person name="Shao J."/>
            <person name="Melnick R.L."/>
            <person name="Pereira G.A.G."/>
            <person name="Bailey B.A."/>
        </authorList>
    </citation>
    <scope>NUCLEOTIDE SEQUENCE [LARGE SCALE GENOMIC DNA]</scope>
    <source>
        <strain evidence="2 3">MCA 2997</strain>
    </source>
</reference>
<dbReference type="InterPro" id="IPR015943">
    <property type="entry name" value="WD40/YVTN_repeat-like_dom_sf"/>
</dbReference>
<gene>
    <name evidence="2" type="ORF">Moror_2104</name>
</gene>
<protein>
    <recommendedName>
        <fullName evidence="4">WD40 repeat-like protein</fullName>
    </recommendedName>
</protein>
<comment type="caution">
    <text evidence="2">The sequence shown here is derived from an EMBL/GenBank/DDBJ whole genome shotgun (WGS) entry which is preliminary data.</text>
</comment>
<dbReference type="Gene3D" id="2.130.10.10">
    <property type="entry name" value="YVTN repeat-like/Quinoprotein amine dehydrogenase"/>
    <property type="match status" value="1"/>
</dbReference>
<keyword evidence="1" id="KW-0812">Transmembrane</keyword>
<accession>V2WAB4</accession>
<name>V2WAB4_MONRO</name>
<dbReference type="OrthoDB" id="3238562at2759"/>
<dbReference type="SUPFAM" id="SSF50978">
    <property type="entry name" value="WD40 repeat-like"/>
    <property type="match status" value="1"/>
</dbReference>
<feature type="transmembrane region" description="Helical" evidence="1">
    <location>
        <begin position="332"/>
        <end position="352"/>
    </location>
</feature>
<proteinExistence type="predicted"/>
<dbReference type="InterPro" id="IPR036322">
    <property type="entry name" value="WD40_repeat_dom_sf"/>
</dbReference>
<dbReference type="KEGG" id="mrr:Moror_2104"/>
<evidence type="ECO:0008006" key="4">
    <source>
        <dbReference type="Google" id="ProtNLM"/>
    </source>
</evidence>
<organism evidence="2 3">
    <name type="scientific">Moniliophthora roreri (strain MCA 2997)</name>
    <name type="common">Cocoa frosty pod rot fungus</name>
    <name type="synonym">Crinipellis roreri</name>
    <dbReference type="NCBI Taxonomy" id="1381753"/>
    <lineage>
        <taxon>Eukaryota</taxon>
        <taxon>Fungi</taxon>
        <taxon>Dikarya</taxon>
        <taxon>Basidiomycota</taxon>
        <taxon>Agaricomycotina</taxon>
        <taxon>Agaricomycetes</taxon>
        <taxon>Agaricomycetidae</taxon>
        <taxon>Agaricales</taxon>
        <taxon>Marasmiineae</taxon>
        <taxon>Marasmiaceae</taxon>
        <taxon>Moniliophthora</taxon>
    </lineage>
</organism>
<evidence type="ECO:0000313" key="2">
    <source>
        <dbReference type="EMBL" id="ESK83733.1"/>
    </source>
</evidence>
<evidence type="ECO:0000313" key="3">
    <source>
        <dbReference type="Proteomes" id="UP000017559"/>
    </source>
</evidence>
<sequence length="368" mass="40666">MSDRPSLQEHIEIKPGVGHIKAACLSPDNRNIAVGGSSGCVEVYRTDNGHCVGSFQPSAPKEKITDMKISLGGITSLDWVRAGVGKQTLCVGTTSGWVALYSKSDNMVRFSTDKERLYEVFPGQAVINTAYDAGRFVFVSSSGRLEGYKHAPPPSNAPWQPLGGRDLSFIPMGIQFADKEILVTSSQEAKMRSLSVVALSSDQDQWNWHKPLDHPIGAPIISSDQTKLLAQRKETGIYELYKFPRDGAPSELHYSPAFNDNGYVYIYDTRSGDRVQTLEYQKGKISVRTILAANSGVREVILTAASDDEYGHLVIWRGTFASPRWIHPSNNLNRYGVVIALTLVMFLSIVYFSDGTLFSKCSFYIFAF</sequence>
<dbReference type="HOGENOM" id="CLU_752451_0_0_1"/>
<keyword evidence="1" id="KW-0472">Membrane</keyword>
<dbReference type="Proteomes" id="UP000017559">
    <property type="component" value="Unassembled WGS sequence"/>
</dbReference>